<organism evidence="3 4">
    <name type="scientific">Halteria grandinella</name>
    <dbReference type="NCBI Taxonomy" id="5974"/>
    <lineage>
        <taxon>Eukaryota</taxon>
        <taxon>Sar</taxon>
        <taxon>Alveolata</taxon>
        <taxon>Ciliophora</taxon>
        <taxon>Intramacronucleata</taxon>
        <taxon>Spirotrichea</taxon>
        <taxon>Stichotrichia</taxon>
        <taxon>Sporadotrichida</taxon>
        <taxon>Halteriidae</taxon>
        <taxon>Halteria</taxon>
    </lineage>
</organism>
<feature type="compositionally biased region" description="Polar residues" evidence="2">
    <location>
        <begin position="215"/>
        <end position="229"/>
    </location>
</feature>
<gene>
    <name evidence="3" type="ORF">FGO68_gene10098</name>
</gene>
<dbReference type="GO" id="GO:0000796">
    <property type="term" value="C:condensin complex"/>
    <property type="evidence" value="ECO:0007669"/>
    <property type="project" value="TreeGrafter"/>
</dbReference>
<feature type="coiled-coil region" evidence="1">
    <location>
        <begin position="291"/>
        <end position="371"/>
    </location>
</feature>
<feature type="compositionally biased region" description="Basic and acidic residues" evidence="2">
    <location>
        <begin position="555"/>
        <end position="566"/>
    </location>
</feature>
<feature type="region of interest" description="Disordered" evidence="2">
    <location>
        <begin position="215"/>
        <end position="236"/>
    </location>
</feature>
<dbReference type="PANTHER" id="PTHR43941:SF1">
    <property type="entry name" value="STRUCTURAL MAINTENANCE OF CHROMOSOMES PROTEIN 2"/>
    <property type="match status" value="1"/>
</dbReference>
<keyword evidence="1" id="KW-0175">Coiled coil</keyword>
<sequence>MENKQETPSFGDHIHTSAINQYSQGSNLKTLKLNLSKLGLENALNDSPYRSLDNTHLSTIAPDPSSTALQYPSPTQEQLEDTLNALASQFTDALQHLPECKEQVQRITGEMEQLCRWLIKDNWDEKEMLRVQEAELFKFKGVVEGLNEQLESLKSEKQRDRRYIEELEEEVDRLINEVKIHQDGEDALLSSLDKKPILVNRMKRSTLTFGQLPISTFGKNQKQPQSKQFSESLDSLSDDDDYDAFERDSFTNICADKIQQQFKFQRQSSLNQNLPPLQKQLEQPHRLNSSRTCKLERKKSLKSEIQDLEQREVQLLLQISNLEEQNERLEKANKILQVQIKRKGENLELIEEKLKNERRQYKLDEDKWKADLNQYRMHIYQLRSGFKQGGFQTLLTLNDNRSPNHEGITPKSFINQKFNPCRTPISSSDFGMGGPQPLSIGSVIDESQDYQPISPMMNNSRVNSPARCVDGKFFGINCPVMISHKAIDETSRDEENQSRERGIPVIAISNLDSNRSLKKGVLQDDGDRYLLKPTQRSTNPTLFNSSELSDSLKFSPEEQNKEEQSHIEAGQFQRNSLQITSKDQRQVHKRHNSTQVKLITNNLISEQPSQQSDSPQSCCHFSPSSDSQQRGTIIQQLQISHISQLLKQLKVCPRNDPQQIFSEVACEKVAFVELANYIENREQNRLVSENINIQSPQQENPEINRKPIRRKRIDTSLYKYGNLYDGVAVNISSRKNEACKIF</sequence>
<dbReference type="GO" id="GO:0000785">
    <property type="term" value="C:chromatin"/>
    <property type="evidence" value="ECO:0007669"/>
    <property type="project" value="TreeGrafter"/>
</dbReference>
<evidence type="ECO:0000313" key="4">
    <source>
        <dbReference type="Proteomes" id="UP000785679"/>
    </source>
</evidence>
<dbReference type="GO" id="GO:0007076">
    <property type="term" value="P:mitotic chromosome condensation"/>
    <property type="evidence" value="ECO:0007669"/>
    <property type="project" value="TreeGrafter"/>
</dbReference>
<reference evidence="3" key="1">
    <citation type="submission" date="2019-06" db="EMBL/GenBank/DDBJ databases">
        <authorList>
            <person name="Zheng W."/>
        </authorList>
    </citation>
    <scope>NUCLEOTIDE SEQUENCE</scope>
    <source>
        <strain evidence="3">QDHG01</strain>
    </source>
</reference>
<feature type="compositionally biased region" description="Low complexity" evidence="2">
    <location>
        <begin position="607"/>
        <end position="617"/>
    </location>
</feature>
<dbReference type="Proteomes" id="UP000785679">
    <property type="component" value="Unassembled WGS sequence"/>
</dbReference>
<protein>
    <submittedName>
        <fullName evidence="3">Uncharacterized protein</fullName>
    </submittedName>
</protein>
<accession>A0A8J8NYJ1</accession>
<dbReference type="GO" id="GO:0003682">
    <property type="term" value="F:chromatin binding"/>
    <property type="evidence" value="ECO:0007669"/>
    <property type="project" value="TreeGrafter"/>
</dbReference>
<name>A0A8J8NYJ1_HALGN</name>
<keyword evidence="4" id="KW-1185">Reference proteome</keyword>
<feature type="region of interest" description="Disordered" evidence="2">
    <location>
        <begin position="528"/>
        <end position="568"/>
    </location>
</feature>
<evidence type="ECO:0000313" key="3">
    <source>
        <dbReference type="EMBL" id="TNV82451.1"/>
    </source>
</evidence>
<feature type="compositionally biased region" description="Polar residues" evidence="2">
    <location>
        <begin position="534"/>
        <end position="549"/>
    </location>
</feature>
<dbReference type="AlphaFoldDB" id="A0A8J8NYJ1"/>
<evidence type="ECO:0000256" key="1">
    <source>
        <dbReference type="SAM" id="Coils"/>
    </source>
</evidence>
<dbReference type="EMBL" id="RRYP01004937">
    <property type="protein sequence ID" value="TNV82451.1"/>
    <property type="molecule type" value="Genomic_DNA"/>
</dbReference>
<proteinExistence type="predicted"/>
<feature type="region of interest" description="Disordered" evidence="2">
    <location>
        <begin position="607"/>
        <end position="627"/>
    </location>
</feature>
<evidence type="ECO:0000256" key="2">
    <source>
        <dbReference type="SAM" id="MobiDB-lite"/>
    </source>
</evidence>
<feature type="coiled-coil region" evidence="1">
    <location>
        <begin position="143"/>
        <end position="184"/>
    </location>
</feature>
<comment type="caution">
    <text evidence="3">The sequence shown here is derived from an EMBL/GenBank/DDBJ whole genome shotgun (WGS) entry which is preliminary data.</text>
</comment>
<dbReference type="PANTHER" id="PTHR43941">
    <property type="entry name" value="STRUCTURAL MAINTENANCE OF CHROMOSOMES PROTEIN 2"/>
    <property type="match status" value="1"/>
</dbReference>
<dbReference type="GO" id="GO:0000793">
    <property type="term" value="C:condensed chromosome"/>
    <property type="evidence" value="ECO:0007669"/>
    <property type="project" value="TreeGrafter"/>
</dbReference>